<reference evidence="3" key="2">
    <citation type="submission" date="2015-01" db="EMBL/GenBank/DDBJ databases">
        <title>Evolutionary Origins and Diversification of the Mycorrhizal Mutualists.</title>
        <authorList>
            <consortium name="DOE Joint Genome Institute"/>
            <consortium name="Mycorrhizal Genomics Consortium"/>
            <person name="Kohler A."/>
            <person name="Kuo A."/>
            <person name="Nagy L.G."/>
            <person name="Floudas D."/>
            <person name="Copeland A."/>
            <person name="Barry K.W."/>
            <person name="Cichocki N."/>
            <person name="Veneault-Fourrey C."/>
            <person name="LaButti K."/>
            <person name="Lindquist E.A."/>
            <person name="Lipzen A."/>
            <person name="Lundell T."/>
            <person name="Morin E."/>
            <person name="Murat C."/>
            <person name="Riley R."/>
            <person name="Ohm R."/>
            <person name="Sun H."/>
            <person name="Tunlid A."/>
            <person name="Henrissat B."/>
            <person name="Grigoriev I.V."/>
            <person name="Hibbett D.S."/>
            <person name="Martin F."/>
        </authorList>
    </citation>
    <scope>NUCLEOTIDE SEQUENCE [LARGE SCALE GENOMIC DNA]</scope>
    <source>
        <strain evidence="3">UH-Slu-Lm8-n1</strain>
    </source>
</reference>
<dbReference type="EMBL" id="KN835820">
    <property type="protein sequence ID" value="KIK34039.1"/>
    <property type="molecule type" value="Genomic_DNA"/>
</dbReference>
<sequence>MTERNEVENESVGHRRTKDEIDHKEYSLPPKIIAQHSNQCIRISCSFLGPHSWLWNLL</sequence>
<name>A0A0D0A7D0_9AGAM</name>
<protein>
    <submittedName>
        <fullName evidence="2">Uncharacterized protein</fullName>
    </submittedName>
</protein>
<evidence type="ECO:0000313" key="2">
    <source>
        <dbReference type="EMBL" id="KIK34039.1"/>
    </source>
</evidence>
<dbReference type="Proteomes" id="UP000054485">
    <property type="component" value="Unassembled WGS sequence"/>
</dbReference>
<reference evidence="2 3" key="1">
    <citation type="submission" date="2014-04" db="EMBL/GenBank/DDBJ databases">
        <authorList>
            <consortium name="DOE Joint Genome Institute"/>
            <person name="Kuo A."/>
            <person name="Ruytinx J."/>
            <person name="Rineau F."/>
            <person name="Colpaert J."/>
            <person name="Kohler A."/>
            <person name="Nagy L.G."/>
            <person name="Floudas D."/>
            <person name="Copeland A."/>
            <person name="Barry K.W."/>
            <person name="Cichocki N."/>
            <person name="Veneault-Fourrey C."/>
            <person name="LaButti K."/>
            <person name="Lindquist E.A."/>
            <person name="Lipzen A."/>
            <person name="Lundell T."/>
            <person name="Morin E."/>
            <person name="Murat C."/>
            <person name="Sun H."/>
            <person name="Tunlid A."/>
            <person name="Henrissat B."/>
            <person name="Grigoriev I.V."/>
            <person name="Hibbett D.S."/>
            <person name="Martin F."/>
            <person name="Nordberg H.P."/>
            <person name="Cantor M.N."/>
            <person name="Hua S.X."/>
        </authorList>
    </citation>
    <scope>NUCLEOTIDE SEQUENCE [LARGE SCALE GENOMIC DNA]</scope>
    <source>
        <strain evidence="2 3">UH-Slu-Lm8-n1</strain>
    </source>
</reference>
<dbReference type="HOGENOM" id="CLU_2980671_0_0_1"/>
<feature type="region of interest" description="Disordered" evidence="1">
    <location>
        <begin position="1"/>
        <end position="22"/>
    </location>
</feature>
<dbReference type="AlphaFoldDB" id="A0A0D0A7D0"/>
<proteinExistence type="predicted"/>
<organism evidence="2 3">
    <name type="scientific">Suillus luteus UH-Slu-Lm8-n1</name>
    <dbReference type="NCBI Taxonomy" id="930992"/>
    <lineage>
        <taxon>Eukaryota</taxon>
        <taxon>Fungi</taxon>
        <taxon>Dikarya</taxon>
        <taxon>Basidiomycota</taxon>
        <taxon>Agaricomycotina</taxon>
        <taxon>Agaricomycetes</taxon>
        <taxon>Agaricomycetidae</taxon>
        <taxon>Boletales</taxon>
        <taxon>Suillineae</taxon>
        <taxon>Suillaceae</taxon>
        <taxon>Suillus</taxon>
    </lineage>
</organism>
<accession>A0A0D0A7D0</accession>
<evidence type="ECO:0000313" key="3">
    <source>
        <dbReference type="Proteomes" id="UP000054485"/>
    </source>
</evidence>
<dbReference type="InParanoid" id="A0A0D0A7D0"/>
<keyword evidence="3" id="KW-1185">Reference proteome</keyword>
<gene>
    <name evidence="2" type="ORF">CY34DRAFT_662322</name>
</gene>
<evidence type="ECO:0000256" key="1">
    <source>
        <dbReference type="SAM" id="MobiDB-lite"/>
    </source>
</evidence>